<proteinExistence type="predicted"/>
<keyword evidence="2" id="KW-1185">Reference proteome</keyword>
<sequence length="77" mass="9146">MKCKSDKAQRTANQHGAETARYWIDQGSVLVWSDCESIRFRYRRLSSELHQCPGKCSYKTHEYWNPSSVRRRACFMI</sequence>
<organism evidence="1 2">
    <name type="scientific">Anopheles atroparvus</name>
    <name type="common">European mosquito</name>
    <dbReference type="NCBI Taxonomy" id="41427"/>
    <lineage>
        <taxon>Eukaryota</taxon>
        <taxon>Metazoa</taxon>
        <taxon>Ecdysozoa</taxon>
        <taxon>Arthropoda</taxon>
        <taxon>Hexapoda</taxon>
        <taxon>Insecta</taxon>
        <taxon>Pterygota</taxon>
        <taxon>Neoptera</taxon>
        <taxon>Endopterygota</taxon>
        <taxon>Diptera</taxon>
        <taxon>Nematocera</taxon>
        <taxon>Culicoidea</taxon>
        <taxon>Culicidae</taxon>
        <taxon>Anophelinae</taxon>
        <taxon>Anopheles</taxon>
    </lineage>
</organism>
<evidence type="ECO:0000313" key="1">
    <source>
        <dbReference type="EnsemblMetazoa" id="ENSAATROPP005825"/>
    </source>
</evidence>
<dbReference type="EnsemblMetazoa" id="ENSAATROPT006430">
    <property type="protein sequence ID" value="ENSAATROPP005825"/>
    <property type="gene ID" value="ENSAATROPG005216"/>
</dbReference>
<name>A0AAG5D4L3_ANOAO</name>
<evidence type="ECO:0000313" key="2">
    <source>
        <dbReference type="Proteomes" id="UP000075880"/>
    </source>
</evidence>
<dbReference type="AlphaFoldDB" id="A0AAG5D4L3"/>
<dbReference type="Proteomes" id="UP000075880">
    <property type="component" value="Unassembled WGS sequence"/>
</dbReference>
<accession>A0AAG5D4L3</accession>
<reference evidence="1" key="1">
    <citation type="submission" date="2024-04" db="UniProtKB">
        <authorList>
            <consortium name="EnsemblMetazoa"/>
        </authorList>
    </citation>
    <scope>IDENTIFICATION</scope>
    <source>
        <strain evidence="1">EBRO</strain>
    </source>
</reference>
<protein>
    <submittedName>
        <fullName evidence="1">Uncharacterized protein</fullName>
    </submittedName>
</protein>